<dbReference type="CDD" id="cd11063">
    <property type="entry name" value="CYP52"/>
    <property type="match status" value="1"/>
</dbReference>
<keyword evidence="9" id="KW-0472">Membrane</keyword>
<sequence>MEAVKTKTEMIVASENLTHLIAALIPSVILAILVIKKGLRALEEWKFARKNQCRKPPVAPSRFLGVGRMIALLSAMKECESLELIRSWHRQYGKTYRMSLGRTVTMTIEPKNVQTILALKFKDFDLGYYRNKSLSPLLGKGIFSSDGEIWAHSRALLRPNFARSQIADIEVYEKHVSSLIANIPSDGSTVDMQDLFFRMTIDSATEFLFGESINSLDANSQESTFANNFNMSQDGLAIRTRMGPLMALHRDKAFTKATIEARHFVDQFVQRAIDYQAASGDSKETAKALDQRYIFLYELSKQTTDRTVLTDQLLNILLAGRDTTASLLSITFFVLSRRPDIWSKLREDVLKFEGERPSFEDLKSMTYLTWVMNETLRLYPVVPLNTRMANKDTYLPVGGGADGKDPVFVPKGQEVFYSVYSMHRLPEVYGTDATEYRPERWASLKPGWAYIPFNGGPRICIGQQFALTEAGYTIARIVRQFKSIECRDPRPFKESLTLTMASKNGTKVALIPT</sequence>
<dbReference type="PANTHER" id="PTHR24287:SF1">
    <property type="entry name" value="P450, PUTATIVE (EUROFUNG)-RELATED"/>
    <property type="match status" value="1"/>
</dbReference>
<dbReference type="Gene3D" id="1.10.630.10">
    <property type="entry name" value="Cytochrome P450"/>
    <property type="match status" value="1"/>
</dbReference>
<comment type="similarity">
    <text evidence="2 8">Belongs to the cytochrome P450 family.</text>
</comment>
<evidence type="ECO:0000256" key="6">
    <source>
        <dbReference type="ARBA" id="ARBA00023004"/>
    </source>
</evidence>
<comment type="caution">
    <text evidence="10">The sequence shown here is derived from an EMBL/GenBank/DDBJ whole genome shotgun (WGS) entry which is preliminary data.</text>
</comment>
<evidence type="ECO:0000256" key="3">
    <source>
        <dbReference type="ARBA" id="ARBA00022617"/>
    </source>
</evidence>
<accession>A0ABR3XG12</accession>
<keyword evidence="11" id="KW-1185">Reference proteome</keyword>
<evidence type="ECO:0000256" key="7">
    <source>
        <dbReference type="ARBA" id="ARBA00023033"/>
    </source>
</evidence>
<dbReference type="InterPro" id="IPR036396">
    <property type="entry name" value="Cyt_P450_sf"/>
</dbReference>
<evidence type="ECO:0000256" key="4">
    <source>
        <dbReference type="ARBA" id="ARBA00022723"/>
    </source>
</evidence>
<proteinExistence type="inferred from homology"/>
<reference evidence="10 11" key="1">
    <citation type="journal article" date="2024" name="IMA Fungus">
        <title>IMA Genome - F19 : A genome assembly and annotation guide to empower mycologists, including annotated draft genome sequences of Ceratocystis pirilliformis, Diaporthe australafricana, Fusarium ophioides, Paecilomyces lecythidis, and Sporothrix stenoceras.</title>
        <authorList>
            <person name="Aylward J."/>
            <person name="Wilson A.M."/>
            <person name="Visagie C.M."/>
            <person name="Spraker J."/>
            <person name="Barnes I."/>
            <person name="Buitendag C."/>
            <person name="Ceriani C."/>
            <person name="Del Mar Angel L."/>
            <person name="du Plessis D."/>
            <person name="Fuchs T."/>
            <person name="Gasser K."/>
            <person name="Kramer D."/>
            <person name="Li W."/>
            <person name="Munsamy K."/>
            <person name="Piso A."/>
            <person name="Price J.L."/>
            <person name="Sonnekus B."/>
            <person name="Thomas C."/>
            <person name="van der Nest A."/>
            <person name="van Dijk A."/>
            <person name="van Heerden A."/>
            <person name="van Vuuren N."/>
            <person name="Yilmaz N."/>
            <person name="Duong T.A."/>
            <person name="van der Merwe N.A."/>
            <person name="Wingfield M.J."/>
            <person name="Wingfield B.D."/>
        </authorList>
    </citation>
    <scope>NUCLEOTIDE SEQUENCE [LARGE SCALE GENOMIC DNA]</scope>
    <source>
        <strain evidence="10 11">CMW 18167</strain>
    </source>
</reference>
<evidence type="ECO:0000256" key="8">
    <source>
        <dbReference type="RuleBase" id="RU000461"/>
    </source>
</evidence>
<keyword evidence="9" id="KW-0812">Transmembrane</keyword>
<name>A0ABR3XG12_9EURO</name>
<evidence type="ECO:0000256" key="5">
    <source>
        <dbReference type="ARBA" id="ARBA00023002"/>
    </source>
</evidence>
<comment type="cofactor">
    <cofactor evidence="1">
        <name>heme</name>
        <dbReference type="ChEBI" id="CHEBI:30413"/>
    </cofactor>
</comment>
<dbReference type="InterPro" id="IPR047146">
    <property type="entry name" value="Cyt_P450_E_CYP52_fungi"/>
</dbReference>
<evidence type="ECO:0000256" key="2">
    <source>
        <dbReference type="ARBA" id="ARBA00010617"/>
    </source>
</evidence>
<evidence type="ECO:0000313" key="10">
    <source>
        <dbReference type="EMBL" id="KAL1874590.1"/>
    </source>
</evidence>
<dbReference type="PROSITE" id="PS00086">
    <property type="entry name" value="CYTOCHROME_P450"/>
    <property type="match status" value="1"/>
</dbReference>
<keyword evidence="5 8" id="KW-0560">Oxidoreductase</keyword>
<feature type="transmembrane region" description="Helical" evidence="9">
    <location>
        <begin position="20"/>
        <end position="39"/>
    </location>
</feature>
<dbReference type="InterPro" id="IPR001128">
    <property type="entry name" value="Cyt_P450"/>
</dbReference>
<keyword evidence="9" id="KW-1133">Transmembrane helix</keyword>
<dbReference type="PRINTS" id="PR00385">
    <property type="entry name" value="P450"/>
</dbReference>
<dbReference type="InterPro" id="IPR017972">
    <property type="entry name" value="Cyt_P450_CS"/>
</dbReference>
<dbReference type="PRINTS" id="PR00463">
    <property type="entry name" value="EP450I"/>
</dbReference>
<dbReference type="Proteomes" id="UP001583193">
    <property type="component" value="Unassembled WGS sequence"/>
</dbReference>
<dbReference type="Pfam" id="PF00067">
    <property type="entry name" value="p450"/>
    <property type="match status" value="1"/>
</dbReference>
<gene>
    <name evidence="10" type="ORF">Plec18167_005822</name>
</gene>
<evidence type="ECO:0000256" key="9">
    <source>
        <dbReference type="SAM" id="Phobius"/>
    </source>
</evidence>
<dbReference type="InterPro" id="IPR002401">
    <property type="entry name" value="Cyt_P450_E_grp-I"/>
</dbReference>
<keyword evidence="4 8" id="KW-0479">Metal-binding</keyword>
<protein>
    <submittedName>
        <fullName evidence="10">Uncharacterized protein</fullName>
    </submittedName>
</protein>
<evidence type="ECO:0000256" key="1">
    <source>
        <dbReference type="ARBA" id="ARBA00001971"/>
    </source>
</evidence>
<dbReference type="EMBL" id="JAVDPF010000019">
    <property type="protein sequence ID" value="KAL1874590.1"/>
    <property type="molecule type" value="Genomic_DNA"/>
</dbReference>
<keyword evidence="7 8" id="KW-0503">Monooxygenase</keyword>
<dbReference type="SUPFAM" id="SSF48264">
    <property type="entry name" value="Cytochrome P450"/>
    <property type="match status" value="1"/>
</dbReference>
<keyword evidence="3 8" id="KW-0349">Heme</keyword>
<dbReference type="PANTHER" id="PTHR24287">
    <property type="entry name" value="P450, PUTATIVE (EUROFUNG)-RELATED"/>
    <property type="match status" value="1"/>
</dbReference>
<evidence type="ECO:0000313" key="11">
    <source>
        <dbReference type="Proteomes" id="UP001583193"/>
    </source>
</evidence>
<keyword evidence="6 8" id="KW-0408">Iron</keyword>
<organism evidence="10 11">
    <name type="scientific">Paecilomyces lecythidis</name>
    <dbReference type="NCBI Taxonomy" id="3004212"/>
    <lineage>
        <taxon>Eukaryota</taxon>
        <taxon>Fungi</taxon>
        <taxon>Dikarya</taxon>
        <taxon>Ascomycota</taxon>
        <taxon>Pezizomycotina</taxon>
        <taxon>Eurotiomycetes</taxon>
        <taxon>Eurotiomycetidae</taxon>
        <taxon>Eurotiales</taxon>
        <taxon>Thermoascaceae</taxon>
        <taxon>Paecilomyces</taxon>
    </lineage>
</organism>